<dbReference type="AlphaFoldDB" id="A0A166GV59"/>
<gene>
    <name evidence="1" type="ORF">FIBSPDRAFT_956570</name>
</gene>
<accession>A0A166GV59</accession>
<sequence>MKYPRLELRRFAPITIRPPSRGKERKDGFGTKLVRLLVHEDVKATVHQDDEDIAAGVPEPDVLVLSYDLRHPLFAPSPSSPAELEYVPALKTLAKKLDPSSGPPLEVDDNAAPPFTIPSCPRALGLCLVSRLPRPPCLDNPPRPNGI</sequence>
<dbReference type="OrthoDB" id="2020419at2759"/>
<name>A0A166GV59_9AGAM</name>
<dbReference type="EMBL" id="KV417575">
    <property type="protein sequence ID" value="KZP18199.1"/>
    <property type="molecule type" value="Genomic_DNA"/>
</dbReference>
<evidence type="ECO:0000313" key="1">
    <source>
        <dbReference type="EMBL" id="KZP18199.1"/>
    </source>
</evidence>
<proteinExistence type="predicted"/>
<protein>
    <submittedName>
        <fullName evidence="1">Uncharacterized protein</fullName>
    </submittedName>
</protein>
<evidence type="ECO:0000313" key="2">
    <source>
        <dbReference type="Proteomes" id="UP000076532"/>
    </source>
</evidence>
<reference evidence="1 2" key="1">
    <citation type="journal article" date="2016" name="Mol. Biol. Evol.">
        <title>Comparative Genomics of Early-Diverging Mushroom-Forming Fungi Provides Insights into the Origins of Lignocellulose Decay Capabilities.</title>
        <authorList>
            <person name="Nagy L.G."/>
            <person name="Riley R."/>
            <person name="Tritt A."/>
            <person name="Adam C."/>
            <person name="Daum C."/>
            <person name="Floudas D."/>
            <person name="Sun H."/>
            <person name="Yadav J.S."/>
            <person name="Pangilinan J."/>
            <person name="Larsson K.H."/>
            <person name="Matsuura K."/>
            <person name="Barry K."/>
            <person name="Labutti K."/>
            <person name="Kuo R."/>
            <person name="Ohm R.A."/>
            <person name="Bhattacharya S.S."/>
            <person name="Shirouzu T."/>
            <person name="Yoshinaga Y."/>
            <person name="Martin F.M."/>
            <person name="Grigoriev I.V."/>
            <person name="Hibbett D.S."/>
        </authorList>
    </citation>
    <scope>NUCLEOTIDE SEQUENCE [LARGE SCALE GENOMIC DNA]</scope>
    <source>
        <strain evidence="1 2">CBS 109695</strain>
    </source>
</reference>
<dbReference type="Proteomes" id="UP000076532">
    <property type="component" value="Unassembled WGS sequence"/>
</dbReference>
<organism evidence="1 2">
    <name type="scientific">Athelia psychrophila</name>
    <dbReference type="NCBI Taxonomy" id="1759441"/>
    <lineage>
        <taxon>Eukaryota</taxon>
        <taxon>Fungi</taxon>
        <taxon>Dikarya</taxon>
        <taxon>Basidiomycota</taxon>
        <taxon>Agaricomycotina</taxon>
        <taxon>Agaricomycetes</taxon>
        <taxon>Agaricomycetidae</taxon>
        <taxon>Atheliales</taxon>
        <taxon>Atheliaceae</taxon>
        <taxon>Athelia</taxon>
    </lineage>
</organism>
<keyword evidence="2" id="KW-1185">Reference proteome</keyword>